<sequence length="121" mass="12809">LNIAPCDDTAHLDLEVTEASHGINFTVAGISAGDEKDFPIPGLSVFVPNIGHAGLDVSVEVAGNMEQLRLEVGIDACAKVANKKVCGSSVTKHLPYWVLNGTYLFGEFCKQQTAGEPIVLI</sequence>
<keyword evidence="2" id="KW-1185">Reference proteome</keyword>
<dbReference type="EMBL" id="CAJNNV010003416">
    <property type="protein sequence ID" value="CAE8588970.1"/>
    <property type="molecule type" value="Genomic_DNA"/>
</dbReference>
<organism evidence="1 2">
    <name type="scientific">Polarella glacialis</name>
    <name type="common">Dinoflagellate</name>
    <dbReference type="NCBI Taxonomy" id="89957"/>
    <lineage>
        <taxon>Eukaryota</taxon>
        <taxon>Sar</taxon>
        <taxon>Alveolata</taxon>
        <taxon>Dinophyceae</taxon>
        <taxon>Suessiales</taxon>
        <taxon>Suessiaceae</taxon>
        <taxon>Polarella</taxon>
    </lineage>
</organism>
<evidence type="ECO:0000313" key="2">
    <source>
        <dbReference type="Proteomes" id="UP000654075"/>
    </source>
</evidence>
<feature type="non-terminal residue" evidence="1">
    <location>
        <position position="121"/>
    </location>
</feature>
<accession>A0A813DM45</accession>
<gene>
    <name evidence="1" type="ORF">PGLA1383_LOCUS7750</name>
</gene>
<comment type="caution">
    <text evidence="1">The sequence shown here is derived from an EMBL/GenBank/DDBJ whole genome shotgun (WGS) entry which is preliminary data.</text>
</comment>
<name>A0A813DM45_POLGL</name>
<dbReference type="AlphaFoldDB" id="A0A813DM45"/>
<dbReference type="Proteomes" id="UP000654075">
    <property type="component" value="Unassembled WGS sequence"/>
</dbReference>
<protein>
    <submittedName>
        <fullName evidence="1">Uncharacterized protein</fullName>
    </submittedName>
</protein>
<evidence type="ECO:0000313" key="1">
    <source>
        <dbReference type="EMBL" id="CAE8588970.1"/>
    </source>
</evidence>
<proteinExistence type="predicted"/>
<reference evidence="1" key="1">
    <citation type="submission" date="2021-02" db="EMBL/GenBank/DDBJ databases">
        <authorList>
            <person name="Dougan E. K."/>
            <person name="Rhodes N."/>
            <person name="Thang M."/>
            <person name="Chan C."/>
        </authorList>
    </citation>
    <scope>NUCLEOTIDE SEQUENCE</scope>
</reference>
<dbReference type="OrthoDB" id="40922at2759"/>